<evidence type="ECO:0000256" key="1">
    <source>
        <dbReference type="SAM" id="MobiDB-lite"/>
    </source>
</evidence>
<proteinExistence type="predicted"/>
<evidence type="ECO:0000313" key="2">
    <source>
        <dbReference type="EMBL" id="KAJ1083140.1"/>
    </source>
</evidence>
<dbReference type="AlphaFoldDB" id="A0AAV7KY46"/>
<gene>
    <name evidence="2" type="ORF">NDU88_003300</name>
</gene>
<comment type="caution">
    <text evidence="2">The sequence shown here is derived from an EMBL/GenBank/DDBJ whole genome shotgun (WGS) entry which is preliminary data.</text>
</comment>
<accession>A0AAV7KY46</accession>
<protein>
    <submittedName>
        <fullName evidence="2">Uncharacterized protein</fullName>
    </submittedName>
</protein>
<evidence type="ECO:0000313" key="3">
    <source>
        <dbReference type="Proteomes" id="UP001066276"/>
    </source>
</evidence>
<dbReference type="EMBL" id="JANPWB010000016">
    <property type="protein sequence ID" value="KAJ1083140.1"/>
    <property type="molecule type" value="Genomic_DNA"/>
</dbReference>
<feature type="compositionally biased region" description="Basic and acidic residues" evidence="1">
    <location>
        <begin position="68"/>
        <end position="99"/>
    </location>
</feature>
<name>A0AAV7KY46_PLEWA</name>
<sequence>MEKKYAEFRRRERDEVGPKSSEAVKEKMPDPNDRPVRNRENSKSYMEKYVPRKRREDSQSPSTPATFPEEHGFTRSTGRIDQREQKSLLHADKRQKEEY</sequence>
<dbReference type="Proteomes" id="UP001066276">
    <property type="component" value="Chromosome 12"/>
</dbReference>
<reference evidence="2" key="1">
    <citation type="journal article" date="2022" name="bioRxiv">
        <title>Sequencing and chromosome-scale assembly of the giantPleurodeles waltlgenome.</title>
        <authorList>
            <person name="Brown T."/>
            <person name="Elewa A."/>
            <person name="Iarovenko S."/>
            <person name="Subramanian E."/>
            <person name="Araus A.J."/>
            <person name="Petzold A."/>
            <person name="Susuki M."/>
            <person name="Suzuki K.-i.T."/>
            <person name="Hayashi T."/>
            <person name="Toyoda A."/>
            <person name="Oliveira C."/>
            <person name="Osipova E."/>
            <person name="Leigh N.D."/>
            <person name="Simon A."/>
            <person name="Yun M.H."/>
        </authorList>
    </citation>
    <scope>NUCLEOTIDE SEQUENCE</scope>
    <source>
        <strain evidence="2">20211129_DDA</strain>
        <tissue evidence="2">Liver</tissue>
    </source>
</reference>
<feature type="region of interest" description="Disordered" evidence="1">
    <location>
        <begin position="1"/>
        <end position="99"/>
    </location>
</feature>
<organism evidence="2 3">
    <name type="scientific">Pleurodeles waltl</name>
    <name type="common">Iberian ribbed newt</name>
    <dbReference type="NCBI Taxonomy" id="8319"/>
    <lineage>
        <taxon>Eukaryota</taxon>
        <taxon>Metazoa</taxon>
        <taxon>Chordata</taxon>
        <taxon>Craniata</taxon>
        <taxon>Vertebrata</taxon>
        <taxon>Euteleostomi</taxon>
        <taxon>Amphibia</taxon>
        <taxon>Batrachia</taxon>
        <taxon>Caudata</taxon>
        <taxon>Salamandroidea</taxon>
        <taxon>Salamandridae</taxon>
        <taxon>Pleurodelinae</taxon>
        <taxon>Pleurodeles</taxon>
    </lineage>
</organism>
<keyword evidence="3" id="KW-1185">Reference proteome</keyword>
<feature type="compositionally biased region" description="Basic and acidic residues" evidence="1">
    <location>
        <begin position="1"/>
        <end position="58"/>
    </location>
</feature>